<gene>
    <name evidence="1" type="ORF">H1Q58_03840</name>
</gene>
<accession>A0A7D7RXC1</accession>
<organism evidence="1 2">
    <name type="scientific">Planococcus maritimus</name>
    <dbReference type="NCBI Taxonomy" id="192421"/>
    <lineage>
        <taxon>Bacteria</taxon>
        <taxon>Bacillati</taxon>
        <taxon>Bacillota</taxon>
        <taxon>Bacilli</taxon>
        <taxon>Bacillales</taxon>
        <taxon>Caryophanaceae</taxon>
        <taxon>Planococcus</taxon>
    </lineage>
</organism>
<dbReference type="AlphaFoldDB" id="A0A7D7RXC1"/>
<evidence type="ECO:0000313" key="1">
    <source>
        <dbReference type="EMBL" id="QMT18162.1"/>
    </source>
</evidence>
<reference evidence="1 2" key="1">
    <citation type="submission" date="2020-07" db="EMBL/GenBank/DDBJ databases">
        <title>Screening of a cold-adapted Planococcus bacterium producing protease in traditional shrimp paste and protease identification by genome sequencing.</title>
        <authorList>
            <person name="Gao R."/>
            <person name="Leng W."/>
            <person name="Chu Q."/>
            <person name="Wu X."/>
            <person name="Liu H."/>
            <person name="Li X."/>
        </authorList>
    </citation>
    <scope>NUCLEOTIDE SEQUENCE [LARGE SCALE GENOMIC DNA]</scope>
    <source>
        <strain evidence="1 2">XJ11</strain>
    </source>
</reference>
<dbReference type="EMBL" id="CP059540">
    <property type="protein sequence ID" value="QMT18162.1"/>
    <property type="molecule type" value="Genomic_DNA"/>
</dbReference>
<dbReference type="SUPFAM" id="SSF56112">
    <property type="entry name" value="Protein kinase-like (PK-like)"/>
    <property type="match status" value="1"/>
</dbReference>
<dbReference type="Gene3D" id="1.10.510.10">
    <property type="entry name" value="Transferase(Phosphotransferase) domain 1"/>
    <property type="match status" value="1"/>
</dbReference>
<keyword evidence="2" id="KW-1185">Reference proteome</keyword>
<dbReference type="GO" id="GO:0004674">
    <property type="term" value="F:protein serine/threonine kinase activity"/>
    <property type="evidence" value="ECO:0007669"/>
    <property type="project" value="UniProtKB-KW"/>
</dbReference>
<name>A0A7D7RXC1_PLAMR</name>
<dbReference type="KEGG" id="pdec:H1Q58_03840"/>
<dbReference type="Proteomes" id="UP000514716">
    <property type="component" value="Chromosome"/>
</dbReference>
<keyword evidence="1" id="KW-0808">Transferase</keyword>
<protein>
    <submittedName>
        <fullName evidence="1">Serine/threonine protein kinase</fullName>
    </submittedName>
</protein>
<keyword evidence="1" id="KW-0418">Kinase</keyword>
<sequence length="226" mass="26128">MNDEQWQLAARTLVAVNVTAHPNNEPVTITGTADGFRCIGVGTDAAVFQAEKFPQYAFKVYAEGKSDKLEAEAAVYRQIGDSPYFSTCYGRDERMLVLKFEQGPTLFDCLLQGIFVPEQAIADVETAREYIRGIGLNPRDIHLKNILLQNGRAKLLDVSEYIQPGNDFRWEHLKKAYVEYYPIIDGKPVPFWLLDTIRKWYHQWNRYSATFDEFMRIVSKQLNYRK</sequence>
<evidence type="ECO:0000313" key="2">
    <source>
        <dbReference type="Proteomes" id="UP000514716"/>
    </source>
</evidence>
<keyword evidence="1" id="KW-0723">Serine/threonine-protein kinase</keyword>
<dbReference type="InterPro" id="IPR011009">
    <property type="entry name" value="Kinase-like_dom_sf"/>
</dbReference>
<proteinExistence type="predicted"/>
<dbReference type="RefSeq" id="WP_182092798.1">
    <property type="nucleotide sequence ID" value="NZ_CP059540.1"/>
</dbReference>